<feature type="transmembrane region" description="Helical" evidence="7">
    <location>
        <begin position="51"/>
        <end position="75"/>
    </location>
</feature>
<reference evidence="9 10" key="1">
    <citation type="submission" date="2015-10" db="EMBL/GenBank/DDBJ databases">
        <title>Draft genome sequence of pyrrolomycin-producing Streptomyces vitaminophilus.</title>
        <authorList>
            <person name="Graham D.E."/>
            <person name="Mahan K.M."/>
            <person name="Klingeman D.M."/>
            <person name="Hettich R.L."/>
            <person name="Parry R.J."/>
        </authorList>
    </citation>
    <scope>NUCLEOTIDE SEQUENCE [LARGE SCALE GENOMIC DNA]</scope>
    <source>
        <strain evidence="9 10">ATCC 31673</strain>
    </source>
</reference>
<comment type="caution">
    <text evidence="9">The sequence shown here is derived from an EMBL/GenBank/DDBJ whole genome shotgun (WGS) entry which is preliminary data.</text>
</comment>
<comment type="subcellular location">
    <subcellularLocation>
        <location evidence="1">Cell membrane</location>
        <topology evidence="1">Multi-pass membrane protein</topology>
    </subcellularLocation>
</comment>
<dbReference type="EMBL" id="LLZU01000020">
    <property type="protein sequence ID" value="KRV48633.1"/>
    <property type="molecule type" value="Genomic_DNA"/>
</dbReference>
<dbReference type="PANTHER" id="PTHR42709">
    <property type="entry name" value="ALKALINE PHOSPHATASE LIKE PROTEIN"/>
    <property type="match status" value="1"/>
</dbReference>
<accession>A0A0T6LRS8</accession>
<sequence>MIDQLGALLSSPWVYALVTLSIMLDVFLPVLPSGVLLIAAATAGSAAGHAFAVFEILMLMLCAAAASCLGDFVAYRLARRGGRWLELRIERSRRLSVAKRQLGTVVSHGGGPLVVLARFAPGGRSIVSVAAGAGQRRLGDFLPWSALAGVTWAAYSVGLGYLGGQWLGASWLATALSCAALVAAGVFALRVIRHQRRPAPATAVAAIEPRTTQ</sequence>
<feature type="transmembrane region" description="Helical" evidence="7">
    <location>
        <begin position="12"/>
        <end position="31"/>
    </location>
</feature>
<keyword evidence="6 7" id="KW-0472">Membrane</keyword>
<dbReference type="PANTHER" id="PTHR42709:SF6">
    <property type="entry name" value="UNDECAPRENYL PHOSPHATE TRANSPORTER A"/>
    <property type="match status" value="1"/>
</dbReference>
<dbReference type="OrthoDB" id="162303at2"/>
<organism evidence="9 10">
    <name type="scientific">Wenjunlia vitaminophila</name>
    <name type="common">Streptomyces vitaminophilus</name>
    <dbReference type="NCBI Taxonomy" id="76728"/>
    <lineage>
        <taxon>Bacteria</taxon>
        <taxon>Bacillati</taxon>
        <taxon>Actinomycetota</taxon>
        <taxon>Actinomycetes</taxon>
        <taxon>Kitasatosporales</taxon>
        <taxon>Streptomycetaceae</taxon>
        <taxon>Wenjunlia</taxon>
    </lineage>
</organism>
<feature type="transmembrane region" description="Helical" evidence="7">
    <location>
        <begin position="168"/>
        <end position="189"/>
    </location>
</feature>
<comment type="similarity">
    <text evidence="2">Belongs to the DedA family.</text>
</comment>
<evidence type="ECO:0000256" key="7">
    <source>
        <dbReference type="SAM" id="Phobius"/>
    </source>
</evidence>
<evidence type="ECO:0000256" key="5">
    <source>
        <dbReference type="ARBA" id="ARBA00022989"/>
    </source>
</evidence>
<evidence type="ECO:0000256" key="2">
    <source>
        <dbReference type="ARBA" id="ARBA00010792"/>
    </source>
</evidence>
<keyword evidence="10" id="KW-1185">Reference proteome</keyword>
<evidence type="ECO:0000313" key="9">
    <source>
        <dbReference type="EMBL" id="KRV48633.1"/>
    </source>
</evidence>
<dbReference type="AlphaFoldDB" id="A0A0T6LRS8"/>
<evidence type="ECO:0000313" key="10">
    <source>
        <dbReference type="Proteomes" id="UP000050867"/>
    </source>
</evidence>
<dbReference type="RefSeq" id="WP_018383870.1">
    <property type="nucleotide sequence ID" value="NZ_LLZU01000020.1"/>
</dbReference>
<evidence type="ECO:0000256" key="4">
    <source>
        <dbReference type="ARBA" id="ARBA00022692"/>
    </source>
</evidence>
<name>A0A0T6LRS8_WENVI</name>
<dbReference type="GO" id="GO:0005886">
    <property type="term" value="C:plasma membrane"/>
    <property type="evidence" value="ECO:0007669"/>
    <property type="project" value="UniProtKB-SubCell"/>
</dbReference>
<dbReference type="InterPro" id="IPR051311">
    <property type="entry name" value="DedA_domain"/>
</dbReference>
<evidence type="ECO:0000256" key="6">
    <source>
        <dbReference type="ARBA" id="ARBA00023136"/>
    </source>
</evidence>
<dbReference type="Pfam" id="PF09335">
    <property type="entry name" value="VTT_dom"/>
    <property type="match status" value="1"/>
</dbReference>
<dbReference type="STRING" id="76728.AQ490_24150"/>
<protein>
    <recommendedName>
        <fullName evidence="8">VTT domain-containing protein</fullName>
    </recommendedName>
</protein>
<keyword evidence="4 7" id="KW-0812">Transmembrane</keyword>
<evidence type="ECO:0000259" key="8">
    <source>
        <dbReference type="Pfam" id="PF09335"/>
    </source>
</evidence>
<evidence type="ECO:0000256" key="3">
    <source>
        <dbReference type="ARBA" id="ARBA00022475"/>
    </source>
</evidence>
<feature type="transmembrane region" description="Helical" evidence="7">
    <location>
        <begin position="141"/>
        <end position="162"/>
    </location>
</feature>
<dbReference type="InterPro" id="IPR032816">
    <property type="entry name" value="VTT_dom"/>
</dbReference>
<keyword evidence="3" id="KW-1003">Cell membrane</keyword>
<feature type="domain" description="VTT" evidence="8">
    <location>
        <begin position="52"/>
        <end position="161"/>
    </location>
</feature>
<dbReference type="Proteomes" id="UP000050867">
    <property type="component" value="Unassembled WGS sequence"/>
</dbReference>
<evidence type="ECO:0000256" key="1">
    <source>
        <dbReference type="ARBA" id="ARBA00004651"/>
    </source>
</evidence>
<gene>
    <name evidence="9" type="ORF">AQ490_24150</name>
</gene>
<proteinExistence type="inferred from homology"/>
<dbReference type="eggNOG" id="COG0586">
    <property type="taxonomic scope" value="Bacteria"/>
</dbReference>
<keyword evidence="5 7" id="KW-1133">Transmembrane helix</keyword>